<dbReference type="GO" id="GO:0016491">
    <property type="term" value="F:oxidoreductase activity"/>
    <property type="evidence" value="ECO:0007669"/>
    <property type="project" value="UniProtKB-KW"/>
</dbReference>
<dbReference type="RefSeq" id="WP_379979509.1">
    <property type="nucleotide sequence ID" value="NZ_JBHUMO010000012.1"/>
</dbReference>
<dbReference type="Pfam" id="PF02525">
    <property type="entry name" value="Flavodoxin_2"/>
    <property type="match status" value="1"/>
</dbReference>
<dbReference type="Gene3D" id="3.40.50.360">
    <property type="match status" value="1"/>
</dbReference>
<dbReference type="InterPro" id="IPR003680">
    <property type="entry name" value="Flavodoxin_fold"/>
</dbReference>
<dbReference type="PANTHER" id="PTHR47307">
    <property type="entry name" value="GLUTATHIONE-REGULATED POTASSIUM-EFFLUX SYSTEM ANCILLARY PROTEIN KEFG"/>
    <property type="match status" value="1"/>
</dbReference>
<evidence type="ECO:0000313" key="4">
    <source>
        <dbReference type="Proteomes" id="UP001597427"/>
    </source>
</evidence>
<reference evidence="4" key="1">
    <citation type="journal article" date="2019" name="Int. J. Syst. Evol. Microbiol.">
        <title>The Global Catalogue of Microorganisms (GCM) 10K type strain sequencing project: providing services to taxonomists for standard genome sequencing and annotation.</title>
        <authorList>
            <consortium name="The Broad Institute Genomics Platform"/>
            <consortium name="The Broad Institute Genome Sequencing Center for Infectious Disease"/>
            <person name="Wu L."/>
            <person name="Ma J."/>
        </authorList>
    </citation>
    <scope>NUCLEOTIDE SEQUENCE [LARGE SCALE GENOMIC DNA]</scope>
    <source>
        <strain evidence="4">TISTR 932</strain>
    </source>
</reference>
<comment type="caution">
    <text evidence="3">The sequence shown here is derived from an EMBL/GenBank/DDBJ whole genome shotgun (WGS) entry which is preliminary data.</text>
</comment>
<protein>
    <submittedName>
        <fullName evidence="3">NAD(P)H-dependent oxidoreductase</fullName>
        <ecNumber evidence="3">1.-.-.-</ecNumber>
    </submittedName>
</protein>
<sequence>MRTLVIVSHPDIQGSSSQQFLKESLPTHEKITFHHLEECYPDGRIDCVAEQKLMQEHDRIIFQFPLYWYSSPAMLKQWQDEVLTESFAFGVHGTALRGKSFGLVLVIGNSEKAYQAGGREGFSLSAITIPFQAMAKKVGMHFLKPFGIYQFQYMDEPTKWKLLIQYQQYLCLEDSDSLKEREEWLIRALTATNLATLPKEAAPILEETITQLVHTRSELDELKLYLEGM</sequence>
<gene>
    <name evidence="3" type="ORF">ACFSR0_02310</name>
</gene>
<dbReference type="PANTHER" id="PTHR47307:SF1">
    <property type="entry name" value="GLUTATHIONE-REGULATED POTASSIUM-EFFLUX SYSTEM ANCILLARY PROTEIN KEFG"/>
    <property type="match status" value="1"/>
</dbReference>
<evidence type="ECO:0000256" key="1">
    <source>
        <dbReference type="ARBA" id="ARBA00023002"/>
    </source>
</evidence>
<dbReference type="EC" id="1.-.-.-" evidence="3"/>
<dbReference type="SUPFAM" id="SSF52218">
    <property type="entry name" value="Flavoproteins"/>
    <property type="match status" value="1"/>
</dbReference>
<evidence type="ECO:0000259" key="2">
    <source>
        <dbReference type="Pfam" id="PF02525"/>
    </source>
</evidence>
<keyword evidence="1 3" id="KW-0560">Oxidoreductase</keyword>
<organism evidence="3 4">
    <name type="scientific">Enterococcus camelliae</name>
    <dbReference type="NCBI Taxonomy" id="453959"/>
    <lineage>
        <taxon>Bacteria</taxon>
        <taxon>Bacillati</taxon>
        <taxon>Bacillota</taxon>
        <taxon>Bacilli</taxon>
        <taxon>Lactobacillales</taxon>
        <taxon>Enterococcaceae</taxon>
        <taxon>Enterococcus</taxon>
    </lineage>
</organism>
<dbReference type="InterPro" id="IPR029039">
    <property type="entry name" value="Flavoprotein-like_sf"/>
</dbReference>
<accession>A0ABW5TGP3</accession>
<name>A0ABW5TGP3_9ENTE</name>
<keyword evidence="4" id="KW-1185">Reference proteome</keyword>
<dbReference type="Proteomes" id="UP001597427">
    <property type="component" value="Unassembled WGS sequence"/>
</dbReference>
<evidence type="ECO:0000313" key="3">
    <source>
        <dbReference type="EMBL" id="MFD2728269.1"/>
    </source>
</evidence>
<feature type="domain" description="Flavodoxin-like fold" evidence="2">
    <location>
        <begin position="1"/>
        <end position="168"/>
    </location>
</feature>
<dbReference type="EMBL" id="JBHUMO010000012">
    <property type="protein sequence ID" value="MFD2728269.1"/>
    <property type="molecule type" value="Genomic_DNA"/>
</dbReference>
<dbReference type="InterPro" id="IPR046980">
    <property type="entry name" value="KefG/KefF"/>
</dbReference>
<proteinExistence type="predicted"/>